<dbReference type="HOGENOM" id="CLU_1112528_0_0_1"/>
<proteinExistence type="predicted"/>
<evidence type="ECO:0000313" key="1">
    <source>
        <dbReference type="EnsemblMetazoa" id="SMAR004358-PA"/>
    </source>
</evidence>
<accession>T1ITB3</accession>
<dbReference type="EnsemblMetazoa" id="SMAR004358-RA">
    <property type="protein sequence ID" value="SMAR004358-PA"/>
    <property type="gene ID" value="SMAR004358"/>
</dbReference>
<protein>
    <submittedName>
        <fullName evidence="1">Uncharacterized protein</fullName>
    </submittedName>
</protein>
<evidence type="ECO:0000313" key="2">
    <source>
        <dbReference type="Proteomes" id="UP000014500"/>
    </source>
</evidence>
<reference evidence="1" key="2">
    <citation type="submission" date="2015-02" db="UniProtKB">
        <authorList>
            <consortium name="EnsemblMetazoa"/>
        </authorList>
    </citation>
    <scope>IDENTIFICATION</scope>
</reference>
<keyword evidence="2" id="KW-1185">Reference proteome</keyword>
<reference evidence="2" key="1">
    <citation type="submission" date="2011-05" db="EMBL/GenBank/DDBJ databases">
        <authorList>
            <person name="Richards S.R."/>
            <person name="Qu J."/>
            <person name="Jiang H."/>
            <person name="Jhangiani S.N."/>
            <person name="Agravi P."/>
            <person name="Goodspeed R."/>
            <person name="Gross S."/>
            <person name="Mandapat C."/>
            <person name="Jackson L."/>
            <person name="Mathew T."/>
            <person name="Pu L."/>
            <person name="Thornton R."/>
            <person name="Saada N."/>
            <person name="Wilczek-Boney K.B."/>
            <person name="Lee S."/>
            <person name="Kovar C."/>
            <person name="Wu Y."/>
            <person name="Scherer S.E."/>
            <person name="Worley K.C."/>
            <person name="Muzny D.M."/>
            <person name="Gibbs R."/>
        </authorList>
    </citation>
    <scope>NUCLEOTIDE SEQUENCE</scope>
    <source>
        <strain evidence="2">Brora</strain>
    </source>
</reference>
<organism evidence="1 2">
    <name type="scientific">Strigamia maritima</name>
    <name type="common">European centipede</name>
    <name type="synonym">Geophilus maritimus</name>
    <dbReference type="NCBI Taxonomy" id="126957"/>
    <lineage>
        <taxon>Eukaryota</taxon>
        <taxon>Metazoa</taxon>
        <taxon>Ecdysozoa</taxon>
        <taxon>Arthropoda</taxon>
        <taxon>Myriapoda</taxon>
        <taxon>Chilopoda</taxon>
        <taxon>Pleurostigmophora</taxon>
        <taxon>Geophilomorpha</taxon>
        <taxon>Linotaeniidae</taxon>
        <taxon>Strigamia</taxon>
    </lineage>
</organism>
<dbReference type="AlphaFoldDB" id="T1ITB3"/>
<sequence>MYLLNKYKVDQTELKPDNIPKSPTCTNFTCPDYDEMPKLIRNTKMKEQLGNVLKKCSPKCEFTAEDKSELKKMKKQKRGCLGPKSISVLKERLWRKQNEVMQYYDHADFFDGSKSAKNLDDEIHPFDFLQVNGVYVKNLEYNNKDFLNKHSRLIHYHNHRWESDGPSLIKPSKVTVNLRRRKSANRNPITWEIPSYDTASWRKFIVSDPHPPLYSMTVSDTIHSRPAVKCRKMEVIRNPITGEEVNFTRR</sequence>
<dbReference type="EMBL" id="JH431477">
    <property type="status" value="NOT_ANNOTATED_CDS"/>
    <property type="molecule type" value="Genomic_DNA"/>
</dbReference>
<name>T1ITB3_STRMM</name>
<dbReference type="Proteomes" id="UP000014500">
    <property type="component" value="Unassembled WGS sequence"/>
</dbReference>